<dbReference type="Proteomes" id="UP000037035">
    <property type="component" value="Unassembled WGS sequence"/>
</dbReference>
<protein>
    <submittedName>
        <fullName evidence="1">Putative signal peptide protein</fullName>
    </submittedName>
</protein>
<organism evidence="1 2">
    <name type="scientific">Puccinia sorghi</name>
    <dbReference type="NCBI Taxonomy" id="27349"/>
    <lineage>
        <taxon>Eukaryota</taxon>
        <taxon>Fungi</taxon>
        <taxon>Dikarya</taxon>
        <taxon>Basidiomycota</taxon>
        <taxon>Pucciniomycotina</taxon>
        <taxon>Pucciniomycetes</taxon>
        <taxon>Pucciniales</taxon>
        <taxon>Pucciniaceae</taxon>
        <taxon>Puccinia</taxon>
    </lineage>
</organism>
<proteinExistence type="predicted"/>
<evidence type="ECO:0000313" key="2">
    <source>
        <dbReference type="Proteomes" id="UP000037035"/>
    </source>
</evidence>
<dbReference type="AlphaFoldDB" id="A0A0L6UXR4"/>
<dbReference type="EMBL" id="LAVV01008268">
    <property type="protein sequence ID" value="KNZ53294.1"/>
    <property type="molecule type" value="Genomic_DNA"/>
</dbReference>
<name>A0A0L6UXR4_9BASI</name>
<gene>
    <name evidence="1" type="ORF">VP01_328g11</name>
</gene>
<comment type="caution">
    <text evidence="1">The sequence shown here is derived from an EMBL/GenBank/DDBJ whole genome shotgun (WGS) entry which is preliminary data.</text>
</comment>
<keyword evidence="2" id="KW-1185">Reference proteome</keyword>
<accession>A0A0L6UXR4</accession>
<reference evidence="1 2" key="1">
    <citation type="submission" date="2015-08" db="EMBL/GenBank/DDBJ databases">
        <title>Next Generation Sequencing and Analysis of the Genome of Puccinia sorghi L Schw, the Causal Agent of Maize Common Rust.</title>
        <authorList>
            <person name="Rochi L."/>
            <person name="Burguener G."/>
            <person name="Darino M."/>
            <person name="Turjanski A."/>
            <person name="Kreff E."/>
            <person name="Dieguez M.J."/>
            <person name="Sacco F."/>
        </authorList>
    </citation>
    <scope>NUCLEOTIDE SEQUENCE [LARGE SCALE GENOMIC DNA]</scope>
    <source>
        <strain evidence="1 2">RO10H11247</strain>
    </source>
</reference>
<evidence type="ECO:0000313" key="1">
    <source>
        <dbReference type="EMBL" id="KNZ53294.1"/>
    </source>
</evidence>
<dbReference type="VEuPathDB" id="FungiDB:VP01_328g11"/>
<sequence length="76" mass="8718">MTCRNSNKVFGVNLILLPDLFNQALMQSHCADCTLTVPKHPHMQTDVVWMAAWLEHATCQLKVVEQFFLQCDVMIL</sequence>